<dbReference type="OMA" id="CRWDFLA"/>
<name>A0A813GPW9_POLGL</name>
<dbReference type="PROSITE" id="PS01360">
    <property type="entry name" value="ZF_MYND_1"/>
    <property type="match status" value="1"/>
</dbReference>
<feature type="domain" description="MYND-type" evidence="5">
    <location>
        <begin position="4"/>
        <end position="41"/>
    </location>
</feature>
<keyword evidence="1" id="KW-0479">Metal-binding</keyword>
<dbReference type="EMBL" id="CAJNNW010017323">
    <property type="protein sequence ID" value="CAE8660749.1"/>
    <property type="molecule type" value="Genomic_DNA"/>
</dbReference>
<protein>
    <recommendedName>
        <fullName evidence="5">MYND-type domain-containing protein</fullName>
    </recommendedName>
</protein>
<evidence type="ECO:0000256" key="4">
    <source>
        <dbReference type="PROSITE-ProRule" id="PRU00134"/>
    </source>
</evidence>
<dbReference type="Proteomes" id="UP000626109">
    <property type="component" value="Unassembled WGS sequence"/>
</dbReference>
<keyword evidence="2 4" id="KW-0863">Zinc-finger</keyword>
<dbReference type="AlphaFoldDB" id="A0A813GPW9"/>
<evidence type="ECO:0000259" key="5">
    <source>
        <dbReference type="PROSITE" id="PS50865"/>
    </source>
</evidence>
<evidence type="ECO:0000256" key="1">
    <source>
        <dbReference type="ARBA" id="ARBA00022723"/>
    </source>
</evidence>
<gene>
    <name evidence="6" type="ORF">PGLA1383_LOCUS45433</name>
    <name evidence="7" type="ORF">PGLA2088_LOCUS14255</name>
</gene>
<dbReference type="EMBL" id="CAJNNV010029510">
    <property type="protein sequence ID" value="CAE8628829.1"/>
    <property type="molecule type" value="Genomic_DNA"/>
</dbReference>
<evidence type="ECO:0000313" key="8">
    <source>
        <dbReference type="Proteomes" id="UP000654075"/>
    </source>
</evidence>
<dbReference type="PROSITE" id="PS50865">
    <property type="entry name" value="ZF_MYND_2"/>
    <property type="match status" value="1"/>
</dbReference>
<evidence type="ECO:0000313" key="6">
    <source>
        <dbReference type="EMBL" id="CAE8628829.1"/>
    </source>
</evidence>
<evidence type="ECO:0000256" key="2">
    <source>
        <dbReference type="ARBA" id="ARBA00022771"/>
    </source>
</evidence>
<dbReference type="Pfam" id="PF01753">
    <property type="entry name" value="zf-MYND"/>
    <property type="match status" value="1"/>
</dbReference>
<dbReference type="Proteomes" id="UP000654075">
    <property type="component" value="Unassembled WGS sequence"/>
</dbReference>
<evidence type="ECO:0000313" key="7">
    <source>
        <dbReference type="EMBL" id="CAE8660749.1"/>
    </source>
</evidence>
<dbReference type="Gene3D" id="6.10.140.2220">
    <property type="match status" value="1"/>
</dbReference>
<dbReference type="GO" id="GO:0008270">
    <property type="term" value="F:zinc ion binding"/>
    <property type="evidence" value="ECO:0007669"/>
    <property type="project" value="UniProtKB-KW"/>
</dbReference>
<dbReference type="OrthoDB" id="426266at2759"/>
<keyword evidence="8" id="KW-1185">Reference proteome</keyword>
<dbReference type="InterPro" id="IPR002893">
    <property type="entry name" value="Znf_MYND"/>
</dbReference>
<organism evidence="6 8">
    <name type="scientific">Polarella glacialis</name>
    <name type="common">Dinoflagellate</name>
    <dbReference type="NCBI Taxonomy" id="89957"/>
    <lineage>
        <taxon>Eukaryota</taxon>
        <taxon>Sar</taxon>
        <taxon>Alveolata</taxon>
        <taxon>Dinophyceae</taxon>
        <taxon>Suessiales</taxon>
        <taxon>Suessiaceae</taxon>
        <taxon>Polarella</taxon>
    </lineage>
</organism>
<reference evidence="6" key="1">
    <citation type="submission" date="2021-02" db="EMBL/GenBank/DDBJ databases">
        <authorList>
            <person name="Dougan E. K."/>
            <person name="Rhodes N."/>
            <person name="Thang M."/>
            <person name="Chan C."/>
        </authorList>
    </citation>
    <scope>NUCLEOTIDE SEQUENCE</scope>
</reference>
<sequence>MVVCLGCSAPNPPIRCSGCQVARFCCKACQRQAWVEHRQFCGGAHRPWDPLSIAREAALLLGSDAPEELLADAAVQAEVLEKLGFRRGGVVVGQRLLSDRCLWDFIIRGQTGLALQLFGRNCFRCSYLPALRSLTQDTKWPIVMSSRQQGHITELPTLELCAALVTRLLCCARRLRQEGHRRLVWLGIGSGDALVEASVALHLAAVLGVAIDLHSAAPLRFLWRSDFEICIVATDCPEKDSVRLQNRTSQAPQEMKVLELDRREAVRRFAAEAPVYVFSCWMPMRACWCSEAVEDAGSRLVEMCFLSAPPSLIKVPTEEIIRPSSAHLGGTQELFPKTLCRWDFLAQGLNGNDGGEVGLFHSHLFLLSVQPSVPAFLAEPLVHGGGCYAVRMADDQLLNAVDVCRGVGLYHIHGPADFDAEVPLQHVTSIWETSLSGCGSAATQTSAVVEQLTTCLQFLEGKAHRQIARLRTELEERMSR</sequence>
<proteinExistence type="predicted"/>
<dbReference type="SUPFAM" id="SSF144232">
    <property type="entry name" value="HIT/MYND zinc finger-like"/>
    <property type="match status" value="1"/>
</dbReference>
<evidence type="ECO:0000256" key="3">
    <source>
        <dbReference type="ARBA" id="ARBA00022833"/>
    </source>
</evidence>
<comment type="caution">
    <text evidence="6">The sequence shown here is derived from an EMBL/GenBank/DDBJ whole genome shotgun (WGS) entry which is preliminary data.</text>
</comment>
<accession>A0A813GPW9</accession>
<keyword evidence="3" id="KW-0862">Zinc</keyword>